<feature type="domain" description="PepSY" evidence="2">
    <location>
        <begin position="139"/>
        <end position="195"/>
    </location>
</feature>
<dbReference type="RefSeq" id="WP_249329298.1">
    <property type="nucleotide sequence ID" value="NZ_CP060635.1"/>
</dbReference>
<dbReference type="PROSITE" id="PS51257">
    <property type="entry name" value="PROKAR_LIPOPROTEIN"/>
    <property type="match status" value="1"/>
</dbReference>
<reference evidence="3 4" key="1">
    <citation type="submission" date="2020-08" db="EMBL/GenBank/DDBJ databases">
        <authorList>
            <person name="Liu C."/>
            <person name="Sun Q."/>
        </authorList>
    </citation>
    <scope>NUCLEOTIDE SEQUENCE [LARGE SCALE GENOMIC DNA]</scope>
    <source>
        <strain evidence="3 4">NSJ-29</strain>
    </source>
</reference>
<feature type="domain" description="PepSY" evidence="2">
    <location>
        <begin position="51"/>
        <end position="111"/>
    </location>
</feature>
<dbReference type="InterPro" id="IPR025711">
    <property type="entry name" value="PepSY"/>
</dbReference>
<organism evidence="3 4">
    <name type="scientific">Wansuia hejianensis</name>
    <dbReference type="NCBI Taxonomy" id="2763667"/>
    <lineage>
        <taxon>Bacteria</taxon>
        <taxon>Bacillati</taxon>
        <taxon>Bacillota</taxon>
        <taxon>Clostridia</taxon>
        <taxon>Lachnospirales</taxon>
        <taxon>Lachnospiraceae</taxon>
        <taxon>Wansuia</taxon>
    </lineage>
</organism>
<dbReference type="EMBL" id="CP060635">
    <property type="protein sequence ID" value="QNM09620.1"/>
    <property type="molecule type" value="Genomic_DNA"/>
</dbReference>
<evidence type="ECO:0000313" key="3">
    <source>
        <dbReference type="EMBL" id="QNM09620.1"/>
    </source>
</evidence>
<name>A0A7G9GFN8_9FIRM</name>
<dbReference type="Proteomes" id="UP000515860">
    <property type="component" value="Chromosome"/>
</dbReference>
<keyword evidence="4" id="KW-1185">Reference proteome</keyword>
<protein>
    <submittedName>
        <fullName evidence="3">PepSY domain-containing protein</fullName>
    </submittedName>
</protein>
<feature type="chain" id="PRO_5028915090" evidence="1">
    <location>
        <begin position="28"/>
        <end position="199"/>
    </location>
</feature>
<sequence>MKNKRILLYFSLILTVLLLSGCSGASALDVSDTNFRSAAAQGSAAPEAALITEDEVKAAAYDHAGIAAEDVSFVKTNLDYEHGRTIYEVEFYSGNMEYDYEIDASTGEILSWDHDAEYDLRQDPGSGTSENYIGEAGAKEKALAEAGLSESDISHLSVKFDHEHGRAEYEVEFYSGRTEYNYEIDAATGEIISSEIDHD</sequence>
<dbReference type="Pfam" id="PF03413">
    <property type="entry name" value="PepSY"/>
    <property type="match status" value="2"/>
</dbReference>
<feature type="signal peptide" evidence="1">
    <location>
        <begin position="1"/>
        <end position="27"/>
    </location>
</feature>
<evidence type="ECO:0000256" key="1">
    <source>
        <dbReference type="SAM" id="SignalP"/>
    </source>
</evidence>
<gene>
    <name evidence="3" type="ORF">H9Q79_04835</name>
</gene>
<accession>A0A7G9GFN8</accession>
<dbReference type="Gene3D" id="3.10.450.40">
    <property type="match status" value="2"/>
</dbReference>
<evidence type="ECO:0000259" key="2">
    <source>
        <dbReference type="Pfam" id="PF03413"/>
    </source>
</evidence>
<proteinExistence type="predicted"/>
<keyword evidence="1" id="KW-0732">Signal</keyword>
<dbReference type="KEGG" id="whj:H9Q79_04835"/>
<evidence type="ECO:0000313" key="4">
    <source>
        <dbReference type="Proteomes" id="UP000515860"/>
    </source>
</evidence>
<dbReference type="AlphaFoldDB" id="A0A7G9GFN8"/>